<dbReference type="EMBL" id="JAINUF010000002">
    <property type="protein sequence ID" value="KAJ8375924.1"/>
    <property type="molecule type" value="Genomic_DNA"/>
</dbReference>
<comment type="caution">
    <text evidence="3">The sequence shown here is derived from an EMBL/GenBank/DDBJ whole genome shotgun (WGS) entry which is preliminary data.</text>
</comment>
<evidence type="ECO:0000313" key="4">
    <source>
        <dbReference type="Proteomes" id="UP001152622"/>
    </source>
</evidence>
<evidence type="ECO:0000256" key="1">
    <source>
        <dbReference type="SAM" id="MobiDB-lite"/>
    </source>
</evidence>
<name>A0A9Q1G6S9_SYNKA</name>
<evidence type="ECO:0000259" key="2">
    <source>
        <dbReference type="Pfam" id="PF13842"/>
    </source>
</evidence>
<keyword evidence="4" id="KW-1185">Reference proteome</keyword>
<feature type="domain" description="PiggyBac transposable element-derived protein 4 C-terminal zinc-finger" evidence="2">
    <location>
        <begin position="93"/>
        <end position="134"/>
    </location>
</feature>
<evidence type="ECO:0000313" key="3">
    <source>
        <dbReference type="EMBL" id="KAJ8375924.1"/>
    </source>
</evidence>
<dbReference type="Pfam" id="PF13842">
    <property type="entry name" value="zf-Tnp_2"/>
    <property type="match status" value="1"/>
</dbReference>
<reference evidence="3" key="1">
    <citation type="journal article" date="2023" name="Science">
        <title>Genome structures resolve the early diversification of teleost fishes.</title>
        <authorList>
            <person name="Parey E."/>
            <person name="Louis A."/>
            <person name="Montfort J."/>
            <person name="Bouchez O."/>
            <person name="Roques C."/>
            <person name="Iampietro C."/>
            <person name="Lluch J."/>
            <person name="Castinel A."/>
            <person name="Donnadieu C."/>
            <person name="Desvignes T."/>
            <person name="Floi Bucao C."/>
            <person name="Jouanno E."/>
            <person name="Wen M."/>
            <person name="Mejri S."/>
            <person name="Dirks R."/>
            <person name="Jansen H."/>
            <person name="Henkel C."/>
            <person name="Chen W.J."/>
            <person name="Zahm M."/>
            <person name="Cabau C."/>
            <person name="Klopp C."/>
            <person name="Thompson A.W."/>
            <person name="Robinson-Rechavi M."/>
            <person name="Braasch I."/>
            <person name="Lecointre G."/>
            <person name="Bobe J."/>
            <person name="Postlethwait J.H."/>
            <person name="Berthelot C."/>
            <person name="Roest Crollius H."/>
            <person name="Guiguen Y."/>
        </authorList>
    </citation>
    <scope>NUCLEOTIDE SEQUENCE</scope>
    <source>
        <strain evidence="3">WJC10195</strain>
    </source>
</reference>
<protein>
    <recommendedName>
        <fullName evidence="2">PiggyBac transposable element-derived protein 4 C-terminal zinc-finger domain-containing protein</fullName>
    </recommendedName>
</protein>
<proteinExistence type="predicted"/>
<dbReference type="Proteomes" id="UP001152622">
    <property type="component" value="Chromosome 2"/>
</dbReference>
<organism evidence="3 4">
    <name type="scientific">Synaphobranchus kaupii</name>
    <name type="common">Kaup's arrowtooth eel</name>
    <dbReference type="NCBI Taxonomy" id="118154"/>
    <lineage>
        <taxon>Eukaryota</taxon>
        <taxon>Metazoa</taxon>
        <taxon>Chordata</taxon>
        <taxon>Craniata</taxon>
        <taxon>Vertebrata</taxon>
        <taxon>Euteleostomi</taxon>
        <taxon>Actinopterygii</taxon>
        <taxon>Neopterygii</taxon>
        <taxon>Teleostei</taxon>
        <taxon>Anguilliformes</taxon>
        <taxon>Synaphobranchidae</taxon>
        <taxon>Synaphobranchus</taxon>
    </lineage>
</organism>
<feature type="region of interest" description="Disordered" evidence="1">
    <location>
        <begin position="47"/>
        <end position="67"/>
    </location>
</feature>
<accession>A0A9Q1G6S9</accession>
<dbReference type="InterPro" id="IPR032718">
    <property type="entry name" value="PGBD4_Znf_C"/>
</dbReference>
<sequence length="141" mass="15877">MPGYRYDTINACPHMSDPAADILNDQLRGQAGYDGLFRLKPLQELDDVGKNGSTEREEDEEVATVAPQPQEVAVERRPQGCFPVTVMDVSSSEGRRLCVLCLSRKVYNKTTYKCRSCDVPLCMVAERICFTEWHEPGTMKD</sequence>
<dbReference type="AlphaFoldDB" id="A0A9Q1G6S9"/>
<dbReference type="OrthoDB" id="118105at2759"/>
<gene>
    <name evidence="3" type="ORF">SKAU_G00065040</name>
</gene>